<feature type="transmembrane region" description="Helical" evidence="8">
    <location>
        <begin position="592"/>
        <end position="613"/>
    </location>
</feature>
<feature type="transmembrane region" description="Helical" evidence="8">
    <location>
        <begin position="100"/>
        <end position="121"/>
    </location>
</feature>
<feature type="transmembrane region" description="Helical" evidence="8">
    <location>
        <begin position="688"/>
        <end position="708"/>
    </location>
</feature>
<sequence length="762" mass="82727">MTSPNRIAASLAVGNLLQGWDTSAIAGAMLYIKPEFHLDNNPALVGMIVTISVFGGLCTSLLAGVFADKFGRRKILVMAASLYFLSSCATSLSPNVNCLLAARFLVGCAYGLSGTVVPLLISETSPSNIRGRLTAFTQLTNSTGQFMSYFMVFLISLQNAASWRLMTATLTVPSLVYIALGLLYLPESPRWLVSKGRMHEAKQMLQRLLGKEDVTDDLALVVEGLGSGKSATIEEYVVEPADKPSENITGSDKQKIHLYGLQESWVAKSTSHVEPAQITSYSLMDPTVAAMESFQHVPHYEHIDQNDEAHEGAQWDLENQGDANEDHSDEDEDETASHLDESIPNTPMLDHDWGFGRSNSTHHDSLKAPLLSQNNSGYTDRRTVNKGKASADFLNNFQSAGNMKFSPKSGGHVNNSMTGSFSASGEQGMRLGGDWQVAWQWDKPNEANQSGSLKRMFIFPGSVSQAPSVVGSMRSLKSLPGLEGREPLHVAALVGESALCVTQDNREPSLSETGVVHGPAVVHPSQFSKQGVSLSDFSDIRVKRALTVGMTLQFLQQFCGISAVLFFTPQILEQAGVENLLVELGIKAESAALLASSMTSLPMLFFVVWGMVLMDQAGRRKILLYTTPILFVTMVVIAFVKLFLSPGQMQGFILVGSIMIFFCIFNMGFGAIPNIVCSEIFPTKVSGACLGICGVTMWLSTMVITLSFPVLKNVVGDPAVFGFFGFMCLVSWIFTFFKVPETKGLPLEVIAEFFALKKGKAD</sequence>
<evidence type="ECO:0000256" key="6">
    <source>
        <dbReference type="ARBA" id="ARBA00023136"/>
    </source>
</evidence>
<keyword evidence="5 8" id="KW-1133">Transmembrane helix</keyword>
<feature type="transmembrane region" description="Helical" evidence="8">
    <location>
        <begin position="650"/>
        <end position="676"/>
    </location>
</feature>
<evidence type="ECO:0000256" key="4">
    <source>
        <dbReference type="ARBA" id="ARBA00022692"/>
    </source>
</evidence>
<feature type="region of interest" description="Disordered" evidence="7">
    <location>
        <begin position="319"/>
        <end position="357"/>
    </location>
</feature>
<comment type="similarity">
    <text evidence="2">Belongs to the major facilitator superfamily. Sugar transporter (TC 2.A.1.1) family.</text>
</comment>
<name>A0A0D6R177_ARACU</name>
<dbReference type="GO" id="GO:0016020">
    <property type="term" value="C:membrane"/>
    <property type="evidence" value="ECO:0007669"/>
    <property type="project" value="UniProtKB-SubCell"/>
</dbReference>
<dbReference type="EMBL" id="GCKF01036997">
    <property type="protein sequence ID" value="JAG96571.1"/>
    <property type="molecule type" value="Transcribed_RNA"/>
</dbReference>
<organism evidence="10">
    <name type="scientific">Araucaria cunninghamii</name>
    <name type="common">Hoop pine</name>
    <name type="synonym">Moreton Bay pine</name>
    <dbReference type="NCBI Taxonomy" id="56994"/>
    <lineage>
        <taxon>Eukaryota</taxon>
        <taxon>Viridiplantae</taxon>
        <taxon>Streptophyta</taxon>
        <taxon>Embryophyta</taxon>
        <taxon>Tracheophyta</taxon>
        <taxon>Spermatophyta</taxon>
        <taxon>Pinopsida</taxon>
        <taxon>Pinidae</taxon>
        <taxon>Conifers II</taxon>
        <taxon>Araucariales</taxon>
        <taxon>Araucariaceae</taxon>
        <taxon>Araucaria</taxon>
    </lineage>
</organism>
<dbReference type="PANTHER" id="PTHR48020:SF35">
    <property type="entry name" value="SUGAR TRANSPORTER"/>
    <property type="match status" value="1"/>
</dbReference>
<dbReference type="InterPro" id="IPR050814">
    <property type="entry name" value="Myo-inositol_Transporter"/>
</dbReference>
<evidence type="ECO:0000256" key="3">
    <source>
        <dbReference type="ARBA" id="ARBA00022448"/>
    </source>
</evidence>
<dbReference type="InterPro" id="IPR005829">
    <property type="entry name" value="Sugar_transporter_CS"/>
</dbReference>
<dbReference type="InterPro" id="IPR036259">
    <property type="entry name" value="MFS_trans_sf"/>
</dbReference>
<feature type="transmembrane region" description="Helical" evidence="8">
    <location>
        <begin position="163"/>
        <end position="185"/>
    </location>
</feature>
<dbReference type="SUPFAM" id="SSF103473">
    <property type="entry name" value="MFS general substrate transporter"/>
    <property type="match status" value="1"/>
</dbReference>
<reference evidence="10" key="1">
    <citation type="submission" date="2015-03" db="EMBL/GenBank/DDBJ databases">
        <title>A transcriptome of Araucaria cunninghamii, an australian fine timber species.</title>
        <authorList>
            <person name="Jing Yi C.J.Y."/>
            <person name="Yin San L.Y.S."/>
            <person name="Abdul Karim S.S."/>
            <person name="Wan Azmi N.N."/>
            <person name="Hercus R.R."/>
            <person name="Croft L.L."/>
        </authorList>
    </citation>
    <scope>NUCLEOTIDE SEQUENCE</scope>
    <source>
        <strain evidence="10">MI0301</strain>
        <tissue evidence="10">Leaf</tissue>
    </source>
</reference>
<evidence type="ECO:0000259" key="9">
    <source>
        <dbReference type="PROSITE" id="PS50850"/>
    </source>
</evidence>
<keyword evidence="3" id="KW-0813">Transport</keyword>
<evidence type="ECO:0000256" key="8">
    <source>
        <dbReference type="SAM" id="Phobius"/>
    </source>
</evidence>
<keyword evidence="6 8" id="KW-0472">Membrane</keyword>
<dbReference type="GO" id="GO:0022857">
    <property type="term" value="F:transmembrane transporter activity"/>
    <property type="evidence" value="ECO:0007669"/>
    <property type="project" value="InterPro"/>
</dbReference>
<dbReference type="PROSITE" id="PS00216">
    <property type="entry name" value="SUGAR_TRANSPORT_1"/>
    <property type="match status" value="2"/>
</dbReference>
<dbReference type="Pfam" id="PF00083">
    <property type="entry name" value="Sugar_tr"/>
    <property type="match status" value="2"/>
</dbReference>
<dbReference type="EMBL" id="GCKF01036999">
    <property type="protein sequence ID" value="JAG96569.1"/>
    <property type="molecule type" value="Transcribed_RNA"/>
</dbReference>
<dbReference type="Gene3D" id="1.20.1250.20">
    <property type="entry name" value="MFS general substrate transporter like domains"/>
    <property type="match status" value="2"/>
</dbReference>
<evidence type="ECO:0000256" key="7">
    <source>
        <dbReference type="SAM" id="MobiDB-lite"/>
    </source>
</evidence>
<evidence type="ECO:0000256" key="2">
    <source>
        <dbReference type="ARBA" id="ARBA00010992"/>
    </source>
</evidence>
<dbReference type="InterPro" id="IPR003663">
    <property type="entry name" value="Sugar/inositol_transpt"/>
</dbReference>
<proteinExistence type="inferred from homology"/>
<feature type="transmembrane region" description="Helical" evidence="8">
    <location>
        <begin position="43"/>
        <end position="63"/>
    </location>
</feature>
<evidence type="ECO:0000256" key="1">
    <source>
        <dbReference type="ARBA" id="ARBA00004141"/>
    </source>
</evidence>
<feature type="domain" description="Major facilitator superfamily (MFS) profile" evidence="9">
    <location>
        <begin position="7"/>
        <end position="743"/>
    </location>
</feature>
<dbReference type="PRINTS" id="PR00171">
    <property type="entry name" value="SUGRTRNSPORT"/>
</dbReference>
<feature type="transmembrane region" description="Helical" evidence="8">
    <location>
        <begin position="720"/>
        <end position="737"/>
    </location>
</feature>
<comment type="subcellular location">
    <subcellularLocation>
        <location evidence="1">Membrane</location>
        <topology evidence="1">Multi-pass membrane protein</topology>
    </subcellularLocation>
</comment>
<evidence type="ECO:0000313" key="10">
    <source>
        <dbReference type="EMBL" id="JAG96569.1"/>
    </source>
</evidence>
<feature type="transmembrane region" description="Helical" evidence="8">
    <location>
        <begin position="622"/>
        <end position="644"/>
    </location>
</feature>
<dbReference type="PROSITE" id="PS50850">
    <property type="entry name" value="MFS"/>
    <property type="match status" value="1"/>
</dbReference>
<dbReference type="InterPro" id="IPR020846">
    <property type="entry name" value="MFS_dom"/>
</dbReference>
<keyword evidence="4 8" id="KW-0812">Transmembrane</keyword>
<accession>A0A0D6R177</accession>
<evidence type="ECO:0000256" key="5">
    <source>
        <dbReference type="ARBA" id="ARBA00022989"/>
    </source>
</evidence>
<protein>
    <recommendedName>
        <fullName evidence="9">Major facilitator superfamily (MFS) profile domain-containing protein</fullName>
    </recommendedName>
</protein>
<dbReference type="AlphaFoldDB" id="A0A0D6R177"/>
<dbReference type="PANTHER" id="PTHR48020">
    <property type="entry name" value="PROTON MYO-INOSITOL COTRANSPORTER"/>
    <property type="match status" value="1"/>
</dbReference>
<dbReference type="InterPro" id="IPR005828">
    <property type="entry name" value="MFS_sugar_transport-like"/>
</dbReference>
<feature type="transmembrane region" description="Helical" evidence="8">
    <location>
        <begin position="133"/>
        <end position="157"/>
    </location>
</feature>